<feature type="signal peptide" evidence="1">
    <location>
        <begin position="1"/>
        <end position="23"/>
    </location>
</feature>
<proteinExistence type="predicted"/>
<gene>
    <name evidence="2" type="ORF">DDE20_00020</name>
</gene>
<dbReference type="EMBL" id="QDKM01000001">
    <property type="protein sequence ID" value="PVH30012.1"/>
    <property type="molecule type" value="Genomic_DNA"/>
</dbReference>
<keyword evidence="3" id="KW-1185">Reference proteome</keyword>
<feature type="chain" id="PRO_5015414546" evidence="1">
    <location>
        <begin position="24"/>
        <end position="157"/>
    </location>
</feature>
<reference evidence="2 3" key="1">
    <citation type="submission" date="2018-04" db="EMBL/GenBank/DDBJ databases">
        <title>Pararhodobacter oceanense sp. nov., isolated from marine intertidal sediment.</title>
        <authorList>
            <person name="Wang X.-L."/>
            <person name="Du Z.-J."/>
        </authorList>
    </citation>
    <scope>NUCLEOTIDE SEQUENCE [LARGE SCALE GENOMIC DNA]</scope>
    <source>
        <strain evidence="2 3">AM505</strain>
    </source>
</reference>
<dbReference type="AlphaFoldDB" id="A0A2T8HXC2"/>
<comment type="caution">
    <text evidence="2">The sequence shown here is derived from an EMBL/GenBank/DDBJ whole genome shotgun (WGS) entry which is preliminary data.</text>
</comment>
<evidence type="ECO:0000313" key="2">
    <source>
        <dbReference type="EMBL" id="PVH30012.1"/>
    </source>
</evidence>
<dbReference type="Proteomes" id="UP000245911">
    <property type="component" value="Unassembled WGS sequence"/>
</dbReference>
<evidence type="ECO:0000313" key="3">
    <source>
        <dbReference type="Proteomes" id="UP000245911"/>
    </source>
</evidence>
<sequence>MKLFSYVAAAGVVSLVLPGMVQAQTSGIVLCFAQGSSVERARRVVASPMIAADLATQDLRYTMSPHVISMSVAEVPVALQVGVANGYAFYDREVVLGTDSDFGISGQRVRDWLGTAIGGCRLVAEMETCPRSDDQDFTVSCSDSQALETEAQEGNNF</sequence>
<keyword evidence="1" id="KW-0732">Signal</keyword>
<protein>
    <submittedName>
        <fullName evidence="2">Uncharacterized protein</fullName>
    </submittedName>
</protein>
<organism evidence="2 3">
    <name type="scientific">Pararhodobacter oceanensis</name>
    <dbReference type="NCBI Taxonomy" id="2172121"/>
    <lineage>
        <taxon>Bacteria</taxon>
        <taxon>Pseudomonadati</taxon>
        <taxon>Pseudomonadota</taxon>
        <taxon>Alphaproteobacteria</taxon>
        <taxon>Rhodobacterales</taxon>
        <taxon>Paracoccaceae</taxon>
        <taxon>Pararhodobacter</taxon>
    </lineage>
</organism>
<dbReference type="RefSeq" id="WP_116556416.1">
    <property type="nucleotide sequence ID" value="NZ_QDKM01000001.1"/>
</dbReference>
<name>A0A2T8HXC2_9RHOB</name>
<evidence type="ECO:0000256" key="1">
    <source>
        <dbReference type="SAM" id="SignalP"/>
    </source>
</evidence>
<accession>A0A2T8HXC2</accession>